<keyword evidence="8" id="KW-1185">Reference proteome</keyword>
<dbReference type="AlphaFoldDB" id="A0A9W6M4J8"/>
<evidence type="ECO:0000256" key="2">
    <source>
        <dbReference type="ARBA" id="ARBA00022679"/>
    </source>
</evidence>
<dbReference type="Proteomes" id="UP001142317">
    <property type="component" value="Unassembled WGS sequence"/>
</dbReference>
<keyword evidence="3" id="KW-0547">Nucleotide-binding</keyword>
<dbReference type="PANTHER" id="PTHR43085:SF1">
    <property type="entry name" value="PSEUDOURIDINE KINASE-RELATED"/>
    <property type="match status" value="1"/>
</dbReference>
<keyword evidence="2" id="KW-0808">Transferase</keyword>
<keyword evidence="4" id="KW-0418">Kinase</keyword>
<evidence type="ECO:0000256" key="3">
    <source>
        <dbReference type="ARBA" id="ARBA00022741"/>
    </source>
</evidence>
<proteinExistence type="inferred from homology"/>
<comment type="caution">
    <text evidence="7">The sequence shown here is derived from an EMBL/GenBank/DDBJ whole genome shotgun (WGS) entry which is preliminary data.</text>
</comment>
<gene>
    <name evidence="7" type="ORF">GCM10017586_25500</name>
</gene>
<evidence type="ECO:0000313" key="8">
    <source>
        <dbReference type="Proteomes" id="UP001142317"/>
    </source>
</evidence>
<evidence type="ECO:0000256" key="1">
    <source>
        <dbReference type="ARBA" id="ARBA00010688"/>
    </source>
</evidence>
<reference evidence="7" key="1">
    <citation type="journal article" date="2014" name="Int. J. Syst. Evol. Microbiol.">
        <title>Complete genome sequence of Corynebacterium casei LMG S-19264T (=DSM 44701T), isolated from a smear-ripened cheese.</title>
        <authorList>
            <consortium name="US DOE Joint Genome Institute (JGI-PGF)"/>
            <person name="Walter F."/>
            <person name="Albersmeier A."/>
            <person name="Kalinowski J."/>
            <person name="Ruckert C."/>
        </authorList>
    </citation>
    <scope>NUCLEOTIDE SEQUENCE</scope>
    <source>
        <strain evidence="7">VKM Ac-1447</strain>
    </source>
</reference>
<evidence type="ECO:0000313" key="7">
    <source>
        <dbReference type="EMBL" id="GLJ80867.1"/>
    </source>
</evidence>
<dbReference type="Gene3D" id="3.40.1190.20">
    <property type="match status" value="1"/>
</dbReference>
<dbReference type="InterPro" id="IPR050306">
    <property type="entry name" value="PfkB_Carbo_kinase"/>
</dbReference>
<dbReference type="GO" id="GO:0016301">
    <property type="term" value="F:kinase activity"/>
    <property type="evidence" value="ECO:0007669"/>
    <property type="project" value="UniProtKB-KW"/>
</dbReference>
<accession>A0A9W6M4J8</accession>
<comment type="similarity">
    <text evidence="1">Belongs to the carbohydrate kinase PfkB family.</text>
</comment>
<dbReference type="Pfam" id="PF00294">
    <property type="entry name" value="PfkB"/>
    <property type="match status" value="1"/>
</dbReference>
<dbReference type="GO" id="GO:0005524">
    <property type="term" value="F:ATP binding"/>
    <property type="evidence" value="ECO:0007669"/>
    <property type="project" value="UniProtKB-KW"/>
</dbReference>
<dbReference type="InterPro" id="IPR002173">
    <property type="entry name" value="Carboh/pur_kinase_PfkB_CS"/>
</dbReference>
<keyword evidence="5" id="KW-0067">ATP-binding</keyword>
<reference evidence="7" key="2">
    <citation type="submission" date="2023-01" db="EMBL/GenBank/DDBJ databases">
        <authorList>
            <person name="Sun Q."/>
            <person name="Evtushenko L."/>
        </authorList>
    </citation>
    <scope>NUCLEOTIDE SEQUENCE</scope>
    <source>
        <strain evidence="7">VKM Ac-1447</strain>
    </source>
</reference>
<evidence type="ECO:0000256" key="5">
    <source>
        <dbReference type="ARBA" id="ARBA00022840"/>
    </source>
</evidence>
<dbReference type="EMBL" id="BSEO01000014">
    <property type="protein sequence ID" value="GLJ80867.1"/>
    <property type="molecule type" value="Genomic_DNA"/>
</dbReference>
<dbReference type="SUPFAM" id="SSF53613">
    <property type="entry name" value="Ribokinase-like"/>
    <property type="match status" value="1"/>
</dbReference>
<protein>
    <submittedName>
        <fullName evidence="7">Ribokinase</fullName>
    </submittedName>
</protein>
<sequence length="329" mass="33486">MNVLAERGAVERAAAGRPVVTLGETMALARATETGSLRHVGSLALGVGGAESNVAIALQRLGVPAAWAGRVGDDSLGQRVVRELRAEGVDVRAAVDAGAPTGLMIKERPTAATTAVHYYRSGSAGSRLHPDDLPQGWIEDAALLHVTGITALISPTARDALHAAIRRARAAGVPVSFDINYRSALAEPSVAAPVLRELAEAADVVFGGEDELELVGGADADAAATALLAGDVAEVVVKRGAAGATTRVVADTIAAPGFRIDPVDTVGAGDAFVAGYLSARLAGGDPATALHRGNTCGAIACLTPGDWEAAPTLRDLERFHRSGGDPVLR</sequence>
<dbReference type="InterPro" id="IPR029056">
    <property type="entry name" value="Ribokinase-like"/>
</dbReference>
<feature type="domain" description="Carbohydrate kinase PfkB" evidence="6">
    <location>
        <begin position="19"/>
        <end position="312"/>
    </location>
</feature>
<dbReference type="InterPro" id="IPR011611">
    <property type="entry name" value="PfkB_dom"/>
</dbReference>
<dbReference type="CDD" id="cd01166">
    <property type="entry name" value="KdgK"/>
    <property type="match status" value="1"/>
</dbReference>
<evidence type="ECO:0000256" key="4">
    <source>
        <dbReference type="ARBA" id="ARBA00022777"/>
    </source>
</evidence>
<dbReference type="PANTHER" id="PTHR43085">
    <property type="entry name" value="HEXOKINASE FAMILY MEMBER"/>
    <property type="match status" value="1"/>
</dbReference>
<dbReference type="PROSITE" id="PS00584">
    <property type="entry name" value="PFKB_KINASES_2"/>
    <property type="match status" value="1"/>
</dbReference>
<organism evidence="7 8">
    <name type="scientific">Microbacterium imperiale</name>
    <dbReference type="NCBI Taxonomy" id="33884"/>
    <lineage>
        <taxon>Bacteria</taxon>
        <taxon>Bacillati</taxon>
        <taxon>Actinomycetota</taxon>
        <taxon>Actinomycetes</taxon>
        <taxon>Micrococcales</taxon>
        <taxon>Microbacteriaceae</taxon>
        <taxon>Microbacterium</taxon>
    </lineage>
</organism>
<dbReference type="RefSeq" id="WP_271175075.1">
    <property type="nucleotide sequence ID" value="NZ_BSEO01000014.1"/>
</dbReference>
<name>A0A9W6M4J8_9MICO</name>
<evidence type="ECO:0000259" key="6">
    <source>
        <dbReference type="Pfam" id="PF00294"/>
    </source>
</evidence>